<dbReference type="AlphaFoldDB" id="A0AAC9I791"/>
<dbReference type="PANTHER" id="PTHR30349:SF64">
    <property type="entry name" value="PROPHAGE INTEGRASE INTD-RELATED"/>
    <property type="match status" value="1"/>
</dbReference>
<keyword evidence="2" id="KW-0238">DNA-binding</keyword>
<evidence type="ECO:0000256" key="2">
    <source>
        <dbReference type="ARBA" id="ARBA00023125"/>
    </source>
</evidence>
<accession>A0AAC9I791</accession>
<dbReference type="PROSITE" id="PS51898">
    <property type="entry name" value="TYR_RECOMBINASE"/>
    <property type="match status" value="1"/>
</dbReference>
<sequence>MKNYYSVKTIMRKDKKRNDGTYPLNYLIIFNSQNLKLSAKHYLPLNEWDFEKNSPKGIGNSILKKKLQNEEKTIYNHLLELELSGKPLTKELIKEKYSGGNTKKDFFYHFDEYCKKKFRMIEEGTQYHYELFRKQLKEYRTNIDLEEIDLKFIEDFLYYLATEKKVGVSGIATRRKTFSAVLNKFVIDKLIKENPCKHIKLQKEKERNDFLTSKEIENIKNADLKMGNLTNGLNLTRKLFLFSCYTGLRFSDVMNLKKENIVDNKKLVLVMKKTKRVLDVPLNSWAIKLLISLNIKSKKPKELIFEGRENVSVNRDLKLIARIAKIKKRLTFHVARHSFGSMLAKNGIQPYLMMKLMGHTDIRMTQRYVNSDEEILTNAIKTVNFN</sequence>
<dbReference type="Gene3D" id="1.10.443.10">
    <property type="entry name" value="Intergrase catalytic core"/>
    <property type="match status" value="1"/>
</dbReference>
<dbReference type="PANTHER" id="PTHR30349">
    <property type="entry name" value="PHAGE INTEGRASE-RELATED"/>
    <property type="match status" value="1"/>
</dbReference>
<keyword evidence="3" id="KW-0233">DNA recombination</keyword>
<dbReference type="InterPro" id="IPR002104">
    <property type="entry name" value="Integrase_catalytic"/>
</dbReference>
<evidence type="ECO:0000313" key="6">
    <source>
        <dbReference type="Proteomes" id="UP000175968"/>
    </source>
</evidence>
<feature type="domain" description="Tyr recombinase" evidence="4">
    <location>
        <begin position="206"/>
        <end position="381"/>
    </location>
</feature>
<dbReference type="Pfam" id="PF00589">
    <property type="entry name" value="Phage_integrase"/>
    <property type="match status" value="1"/>
</dbReference>
<dbReference type="SUPFAM" id="SSF56349">
    <property type="entry name" value="DNA breaking-rejoining enzymes"/>
    <property type="match status" value="1"/>
</dbReference>
<dbReference type="GO" id="GO:0015074">
    <property type="term" value="P:DNA integration"/>
    <property type="evidence" value="ECO:0007669"/>
    <property type="project" value="InterPro"/>
</dbReference>
<evidence type="ECO:0000256" key="3">
    <source>
        <dbReference type="ARBA" id="ARBA00023172"/>
    </source>
</evidence>
<gene>
    <name evidence="5" type="ORF">EM308_13040</name>
</gene>
<dbReference type="Pfam" id="PF17293">
    <property type="entry name" value="Arm-DNA-bind_5"/>
    <property type="match status" value="1"/>
</dbReference>
<evidence type="ECO:0000259" key="4">
    <source>
        <dbReference type="PROSITE" id="PS51898"/>
    </source>
</evidence>
<dbReference type="InterPro" id="IPR011010">
    <property type="entry name" value="DNA_brk_join_enz"/>
</dbReference>
<dbReference type="GO" id="GO:0003677">
    <property type="term" value="F:DNA binding"/>
    <property type="evidence" value="ECO:0007669"/>
    <property type="project" value="UniProtKB-KW"/>
</dbReference>
<dbReference type="EMBL" id="CP017479">
    <property type="protein sequence ID" value="AOW10353.1"/>
    <property type="molecule type" value="Genomic_DNA"/>
</dbReference>
<keyword evidence="6" id="KW-1185">Reference proteome</keyword>
<proteinExistence type="inferred from homology"/>
<dbReference type="InterPro" id="IPR035386">
    <property type="entry name" value="Arm-DNA-bind_5"/>
</dbReference>
<dbReference type="InterPro" id="IPR050090">
    <property type="entry name" value="Tyrosine_recombinase_XerCD"/>
</dbReference>
<dbReference type="RefSeq" id="WP_035634013.1">
    <property type="nucleotide sequence ID" value="NZ_CP017479.1"/>
</dbReference>
<protein>
    <recommendedName>
        <fullName evidence="4">Tyr recombinase domain-containing protein</fullName>
    </recommendedName>
</protein>
<organism evidence="5 6">
    <name type="scientific">Flavobacterium gilvum</name>
    <dbReference type="NCBI Taxonomy" id="1492737"/>
    <lineage>
        <taxon>Bacteria</taxon>
        <taxon>Pseudomonadati</taxon>
        <taxon>Bacteroidota</taxon>
        <taxon>Flavobacteriia</taxon>
        <taxon>Flavobacteriales</taxon>
        <taxon>Flavobacteriaceae</taxon>
        <taxon>Flavobacterium</taxon>
    </lineage>
</organism>
<dbReference type="CDD" id="cd01185">
    <property type="entry name" value="INTN1_C_like"/>
    <property type="match status" value="1"/>
</dbReference>
<name>A0AAC9I791_9FLAO</name>
<dbReference type="InterPro" id="IPR013762">
    <property type="entry name" value="Integrase-like_cat_sf"/>
</dbReference>
<comment type="similarity">
    <text evidence="1">Belongs to the 'phage' integrase family.</text>
</comment>
<evidence type="ECO:0000256" key="1">
    <source>
        <dbReference type="ARBA" id="ARBA00008857"/>
    </source>
</evidence>
<evidence type="ECO:0000313" key="5">
    <source>
        <dbReference type="EMBL" id="AOW10353.1"/>
    </source>
</evidence>
<dbReference type="KEGG" id="fgl:EM308_13040"/>
<dbReference type="Pfam" id="PF13102">
    <property type="entry name" value="Phage_int_SAM_5"/>
    <property type="match status" value="1"/>
</dbReference>
<dbReference type="InterPro" id="IPR010998">
    <property type="entry name" value="Integrase_recombinase_N"/>
</dbReference>
<dbReference type="Gene3D" id="1.10.150.130">
    <property type="match status" value="1"/>
</dbReference>
<reference evidence="5 6" key="1">
    <citation type="submission" date="2016-10" db="EMBL/GenBank/DDBJ databases">
        <title>Flavobacterium gilvum sp. nov., isolated from stream water.</title>
        <authorList>
            <person name="Shin S.-K."/>
            <person name="Cho Y.-J."/>
            <person name="Yi H."/>
        </authorList>
    </citation>
    <scope>NUCLEOTIDE SEQUENCE [LARGE SCALE GENOMIC DNA]</scope>
    <source>
        <strain evidence="5 6">EM1308</strain>
    </source>
</reference>
<dbReference type="InterPro" id="IPR025269">
    <property type="entry name" value="SAM-like_dom"/>
</dbReference>
<dbReference type="GO" id="GO:0006310">
    <property type="term" value="P:DNA recombination"/>
    <property type="evidence" value="ECO:0007669"/>
    <property type="project" value="UniProtKB-KW"/>
</dbReference>
<dbReference type="Proteomes" id="UP000175968">
    <property type="component" value="Chromosome"/>
</dbReference>